<feature type="modified residue" description="4-aspartylphosphate" evidence="6">
    <location>
        <position position="55"/>
    </location>
</feature>
<dbReference type="InterPro" id="IPR003593">
    <property type="entry name" value="AAA+_ATPase"/>
</dbReference>
<dbReference type="PRINTS" id="PR01590">
    <property type="entry name" value="HTHFIS"/>
</dbReference>
<dbReference type="PROSITE" id="PS00676">
    <property type="entry name" value="SIGMA54_INTERACT_2"/>
    <property type="match status" value="1"/>
</dbReference>
<dbReference type="PANTHER" id="PTHR32071">
    <property type="entry name" value="TRANSCRIPTIONAL REGULATORY PROTEIN"/>
    <property type="match status" value="1"/>
</dbReference>
<feature type="domain" description="Sigma-54 factor interaction" evidence="7">
    <location>
        <begin position="140"/>
        <end position="369"/>
    </location>
</feature>
<dbReference type="Pfam" id="PF02954">
    <property type="entry name" value="HTH_8"/>
    <property type="match status" value="1"/>
</dbReference>
<evidence type="ECO:0000259" key="7">
    <source>
        <dbReference type="PROSITE" id="PS50045"/>
    </source>
</evidence>
<evidence type="ECO:0000256" key="1">
    <source>
        <dbReference type="ARBA" id="ARBA00022741"/>
    </source>
</evidence>
<reference evidence="9 10" key="1">
    <citation type="submission" date="2019-06" db="EMBL/GenBank/DDBJ databases">
        <title>Draft genome of Aliikangiella marina GYP-15.</title>
        <authorList>
            <person name="Wang G."/>
        </authorList>
    </citation>
    <scope>NUCLEOTIDE SEQUENCE [LARGE SCALE GENOMIC DNA]</scope>
    <source>
        <strain evidence="9 10">GYP-15</strain>
    </source>
</reference>
<dbReference type="InterPro" id="IPR001789">
    <property type="entry name" value="Sig_transdc_resp-reg_receiver"/>
</dbReference>
<dbReference type="GO" id="GO:0000160">
    <property type="term" value="P:phosphorelay signal transduction system"/>
    <property type="evidence" value="ECO:0007669"/>
    <property type="project" value="InterPro"/>
</dbReference>
<dbReference type="SMART" id="SM00382">
    <property type="entry name" value="AAA"/>
    <property type="match status" value="1"/>
</dbReference>
<evidence type="ECO:0000259" key="8">
    <source>
        <dbReference type="PROSITE" id="PS50110"/>
    </source>
</evidence>
<keyword evidence="2" id="KW-0067">ATP-binding</keyword>
<dbReference type="PROSITE" id="PS00675">
    <property type="entry name" value="SIGMA54_INTERACT_1"/>
    <property type="match status" value="1"/>
</dbReference>
<dbReference type="PROSITE" id="PS00688">
    <property type="entry name" value="SIGMA54_INTERACT_3"/>
    <property type="match status" value="1"/>
</dbReference>
<evidence type="ECO:0000256" key="6">
    <source>
        <dbReference type="PROSITE-ProRule" id="PRU00169"/>
    </source>
</evidence>
<feature type="domain" description="Response regulatory" evidence="8">
    <location>
        <begin position="6"/>
        <end position="120"/>
    </location>
</feature>
<dbReference type="AlphaFoldDB" id="A0A545TIF7"/>
<dbReference type="GO" id="GO:0043565">
    <property type="term" value="F:sequence-specific DNA binding"/>
    <property type="evidence" value="ECO:0007669"/>
    <property type="project" value="InterPro"/>
</dbReference>
<dbReference type="FunFam" id="3.40.50.300:FF:000006">
    <property type="entry name" value="DNA-binding transcriptional regulator NtrC"/>
    <property type="match status" value="1"/>
</dbReference>
<evidence type="ECO:0000313" key="10">
    <source>
        <dbReference type="Proteomes" id="UP000317839"/>
    </source>
</evidence>
<sequence>MSKSPLALIVDDEPDILQLLGITLLRMGIDTRKAENLEQAYHHLENNQFDVCLTDMRLPDGDGLELVEHIQEKHPELPVALITAHGNMEIAIDAMKAGAFDFLSKPVDLNALRDLIGSAIKLNQPSQSSKKTTRKMKKQLIGDTPIMKQLKQTILKLARSQAPVFINGESGTGKELVAKLIHYKGPRADAPFVPVNCGAIPSELMESEFFGHKKGSFTGAISDKKGLFQSADGGTLFLDEIAELPIAMQVKLLRAIQEKSVRPVGGESEIPINVRILSASHKNLLELVEKEAFRQDLFYRINVIELSVPSLKERAGDIPKLAEYLLGQLASLHGTDTLNISQQALDRLIKYEFPGNIRELENILERATTLCSGDEIQLDDLNLPSGSTDNKDSKPQHASIVDLPQRNDLTLDEYLEQIETAEIKKAMQAAKGNKTQAAKLLGISFRAMRYKLKKLNLE</sequence>
<keyword evidence="1" id="KW-0547">Nucleotide-binding</keyword>
<dbReference type="Gene3D" id="3.40.50.2300">
    <property type="match status" value="1"/>
</dbReference>
<evidence type="ECO:0000256" key="4">
    <source>
        <dbReference type="ARBA" id="ARBA00023125"/>
    </source>
</evidence>
<dbReference type="InterPro" id="IPR002078">
    <property type="entry name" value="Sigma_54_int"/>
</dbReference>
<keyword evidence="4" id="KW-0238">DNA-binding</keyword>
<dbReference type="Pfam" id="PF25601">
    <property type="entry name" value="AAA_lid_14"/>
    <property type="match status" value="1"/>
</dbReference>
<dbReference type="CDD" id="cd00009">
    <property type="entry name" value="AAA"/>
    <property type="match status" value="1"/>
</dbReference>
<keyword evidence="6" id="KW-0597">Phosphoprotein</keyword>
<dbReference type="Pfam" id="PF00072">
    <property type="entry name" value="Response_reg"/>
    <property type="match status" value="1"/>
</dbReference>
<dbReference type="InterPro" id="IPR002197">
    <property type="entry name" value="HTH_Fis"/>
</dbReference>
<dbReference type="InterPro" id="IPR058031">
    <property type="entry name" value="AAA_lid_NorR"/>
</dbReference>
<accession>A0A545TIF7</accession>
<comment type="caution">
    <text evidence="9">The sequence shown here is derived from an EMBL/GenBank/DDBJ whole genome shotgun (WGS) entry which is preliminary data.</text>
</comment>
<keyword evidence="10" id="KW-1185">Reference proteome</keyword>
<dbReference type="PROSITE" id="PS50045">
    <property type="entry name" value="SIGMA54_INTERACT_4"/>
    <property type="match status" value="1"/>
</dbReference>
<dbReference type="Proteomes" id="UP000317839">
    <property type="component" value="Unassembled WGS sequence"/>
</dbReference>
<dbReference type="GO" id="GO:0005524">
    <property type="term" value="F:ATP binding"/>
    <property type="evidence" value="ECO:0007669"/>
    <property type="project" value="UniProtKB-KW"/>
</dbReference>
<dbReference type="SUPFAM" id="SSF52540">
    <property type="entry name" value="P-loop containing nucleoside triphosphate hydrolases"/>
    <property type="match status" value="1"/>
</dbReference>
<dbReference type="SMART" id="SM00448">
    <property type="entry name" value="REC"/>
    <property type="match status" value="1"/>
</dbReference>
<dbReference type="Pfam" id="PF00158">
    <property type="entry name" value="Sigma54_activat"/>
    <property type="match status" value="1"/>
</dbReference>
<name>A0A545TIF7_9GAMM</name>
<dbReference type="InterPro" id="IPR011006">
    <property type="entry name" value="CheY-like_superfamily"/>
</dbReference>
<organism evidence="9 10">
    <name type="scientific">Aliikangiella marina</name>
    <dbReference type="NCBI Taxonomy" id="1712262"/>
    <lineage>
        <taxon>Bacteria</taxon>
        <taxon>Pseudomonadati</taxon>
        <taxon>Pseudomonadota</taxon>
        <taxon>Gammaproteobacteria</taxon>
        <taxon>Oceanospirillales</taxon>
        <taxon>Pleioneaceae</taxon>
        <taxon>Aliikangiella</taxon>
    </lineage>
</organism>
<dbReference type="Gene3D" id="1.10.8.60">
    <property type="match status" value="1"/>
</dbReference>
<protein>
    <submittedName>
        <fullName evidence="9">Sigma-54-dependent Fis family transcriptional regulator</fullName>
    </submittedName>
</protein>
<dbReference type="SUPFAM" id="SSF52172">
    <property type="entry name" value="CheY-like"/>
    <property type="match status" value="1"/>
</dbReference>
<dbReference type="PROSITE" id="PS50110">
    <property type="entry name" value="RESPONSE_REGULATORY"/>
    <property type="match status" value="1"/>
</dbReference>
<dbReference type="Gene3D" id="1.10.10.60">
    <property type="entry name" value="Homeodomain-like"/>
    <property type="match status" value="1"/>
</dbReference>
<evidence type="ECO:0000256" key="2">
    <source>
        <dbReference type="ARBA" id="ARBA00022840"/>
    </source>
</evidence>
<evidence type="ECO:0000256" key="5">
    <source>
        <dbReference type="ARBA" id="ARBA00023163"/>
    </source>
</evidence>
<dbReference type="InterPro" id="IPR027417">
    <property type="entry name" value="P-loop_NTPase"/>
</dbReference>
<proteinExistence type="predicted"/>
<dbReference type="InterPro" id="IPR025943">
    <property type="entry name" value="Sigma_54_int_dom_ATP-bd_2"/>
</dbReference>
<keyword evidence="3" id="KW-0805">Transcription regulation</keyword>
<dbReference type="InterPro" id="IPR025944">
    <property type="entry name" value="Sigma_54_int_dom_CS"/>
</dbReference>
<dbReference type="RefSeq" id="WP_142888370.1">
    <property type="nucleotide sequence ID" value="NZ_VIKR01000001.1"/>
</dbReference>
<dbReference type="InterPro" id="IPR025662">
    <property type="entry name" value="Sigma_54_int_dom_ATP-bd_1"/>
</dbReference>
<dbReference type="GO" id="GO:0006355">
    <property type="term" value="P:regulation of DNA-templated transcription"/>
    <property type="evidence" value="ECO:0007669"/>
    <property type="project" value="InterPro"/>
</dbReference>
<dbReference type="OrthoDB" id="9804019at2"/>
<evidence type="ECO:0000313" key="9">
    <source>
        <dbReference type="EMBL" id="TQV77010.1"/>
    </source>
</evidence>
<dbReference type="EMBL" id="VIKR01000001">
    <property type="protein sequence ID" value="TQV77010.1"/>
    <property type="molecule type" value="Genomic_DNA"/>
</dbReference>
<dbReference type="SUPFAM" id="SSF46689">
    <property type="entry name" value="Homeodomain-like"/>
    <property type="match status" value="1"/>
</dbReference>
<keyword evidence="5" id="KW-0804">Transcription</keyword>
<dbReference type="PANTHER" id="PTHR32071:SF100">
    <property type="entry name" value="RESPONSE REGULATOR PROTEIN PILR"/>
    <property type="match status" value="1"/>
</dbReference>
<dbReference type="InterPro" id="IPR009057">
    <property type="entry name" value="Homeodomain-like_sf"/>
</dbReference>
<gene>
    <name evidence="9" type="ORF">FLL45_03390</name>
</gene>
<dbReference type="Gene3D" id="3.40.50.300">
    <property type="entry name" value="P-loop containing nucleotide triphosphate hydrolases"/>
    <property type="match status" value="1"/>
</dbReference>
<evidence type="ECO:0000256" key="3">
    <source>
        <dbReference type="ARBA" id="ARBA00023015"/>
    </source>
</evidence>